<accession>A0A0M3UKL0</accession>
<evidence type="ECO:0000313" key="2">
    <source>
        <dbReference type="EMBL" id="ALF00595.1"/>
    </source>
</evidence>
<dbReference type="EMBL" id="KT591491">
    <property type="protein sequence ID" value="ALF00595.1"/>
    <property type="molecule type" value="Genomic_DNA"/>
</dbReference>
<reference evidence="2 3" key="1">
    <citation type="submission" date="2015-08" db="EMBL/GenBank/DDBJ databases">
        <authorList>
            <person name="Barekzi N."/>
            <person name="Doss J.H."/>
            <person name="Bluford J."/>
            <person name="Fizer S."/>
            <person name="Garofalo A.E."/>
            <person name="Gasalao M.B."/>
            <person name="Griffin J."/>
            <person name="Henderson C.M."/>
            <person name="Hyre A.N."/>
            <person name="Irons L.B."/>
            <person name="Jafree E."/>
            <person name="Kanda K."/>
            <person name="Matthews D."/>
            <person name="Mclaren B."/>
            <person name="Moriarty A."/>
            <person name="Northam N."/>
            <person name="Ryan M."/>
            <person name="Smith D.E."/>
            <person name="Vanselow D."/>
            <person name="Welch J."/>
            <person name="Gauthier D."/>
            <person name="Anders K.R."/>
            <person name="Bradley K.W."/>
            <person name="Asai D.J."/>
            <person name="Bowman C.A."/>
            <person name="Russell D.A."/>
            <person name="Pope W.H."/>
            <person name="Jacobs-Sera D."/>
            <person name="Hendrix R.W."/>
            <person name="Hatfull G.F."/>
        </authorList>
    </citation>
    <scope>NUCLEOTIDE SEQUENCE [LARGE SCALE GENOMIC DNA]</scope>
</reference>
<evidence type="ECO:0000256" key="1">
    <source>
        <dbReference type="SAM" id="MobiDB-lite"/>
    </source>
</evidence>
<evidence type="ECO:0000313" key="3">
    <source>
        <dbReference type="Proteomes" id="UP000221469"/>
    </source>
</evidence>
<proteinExistence type="predicted"/>
<feature type="compositionally biased region" description="Low complexity" evidence="1">
    <location>
        <begin position="157"/>
        <end position="185"/>
    </location>
</feature>
<name>A0A0M3UKL0_9CAUD</name>
<protein>
    <recommendedName>
        <fullName evidence="4">SsDNA binding protein</fullName>
    </recommendedName>
</protein>
<feature type="region of interest" description="Disordered" evidence="1">
    <location>
        <begin position="156"/>
        <end position="185"/>
    </location>
</feature>
<evidence type="ECO:0008006" key="4">
    <source>
        <dbReference type="Google" id="ProtNLM"/>
    </source>
</evidence>
<sequence length="185" mass="21405">MARLTAAQLRKKHQDTFEKFWAAYPRHTHITEAQKAWADLMEEGRDANQIVSAARRYAASVANTDMKYVPGPHNWLRAGQYDDADLFQDERQAQINWLKQMWKTANVKAVEDRFHVTMPKKYPPEDITEPDAVAFWYRTQAQAWIFEMYKEKYEKCPTATSQPTTSEPSSPSLEPSSTTQMSLAI</sequence>
<gene>
    <name evidence="2" type="ORF">SEA_BRICOLE_67</name>
</gene>
<dbReference type="Proteomes" id="UP000221469">
    <property type="component" value="Segment"/>
</dbReference>
<organism evidence="2 3">
    <name type="scientific">Mycobacterium phage Bricole</name>
    <dbReference type="NCBI Taxonomy" id="1718601"/>
    <lineage>
        <taxon>Viruses</taxon>
        <taxon>Duplodnaviria</taxon>
        <taxon>Heunggongvirae</taxon>
        <taxon>Uroviricota</taxon>
        <taxon>Caudoviricetes</taxon>
        <taxon>Vilmaviridae</taxon>
        <taxon>Mclasvirinae</taxon>
        <taxon>Bongovirus</taxon>
        <taxon>Bongovirus bongo</taxon>
    </lineage>
</organism>